<protein>
    <recommendedName>
        <fullName evidence="5">Mll5186 protein</fullName>
    </recommendedName>
</protein>
<dbReference type="AlphaFoldDB" id="A0A0S3PS43"/>
<keyword evidence="2" id="KW-1133">Transmembrane helix</keyword>
<feature type="transmembrane region" description="Helical" evidence="2">
    <location>
        <begin position="261"/>
        <end position="283"/>
    </location>
</feature>
<evidence type="ECO:0000313" key="3">
    <source>
        <dbReference type="EMBL" id="BAT58776.1"/>
    </source>
</evidence>
<gene>
    <name evidence="3" type="ORF">GJW-30_1_01303</name>
</gene>
<feature type="coiled-coil region" evidence="1">
    <location>
        <begin position="233"/>
        <end position="260"/>
    </location>
</feature>
<feature type="transmembrane region" description="Helical" evidence="2">
    <location>
        <begin position="63"/>
        <end position="88"/>
    </location>
</feature>
<feature type="transmembrane region" description="Helical" evidence="2">
    <location>
        <begin position="108"/>
        <end position="130"/>
    </location>
</feature>
<dbReference type="RefSeq" id="WP_096353208.1">
    <property type="nucleotide sequence ID" value="NZ_AP014946.1"/>
</dbReference>
<evidence type="ECO:0000256" key="2">
    <source>
        <dbReference type="SAM" id="Phobius"/>
    </source>
</evidence>
<dbReference type="OrthoDB" id="7032238at2"/>
<keyword evidence="2" id="KW-0472">Membrane</keyword>
<evidence type="ECO:0000313" key="4">
    <source>
        <dbReference type="Proteomes" id="UP000236884"/>
    </source>
</evidence>
<dbReference type="Proteomes" id="UP000236884">
    <property type="component" value="Chromosome"/>
</dbReference>
<keyword evidence="4" id="KW-1185">Reference proteome</keyword>
<organism evidence="3 4">
    <name type="scientific">Variibacter gotjawalensis</name>
    <dbReference type="NCBI Taxonomy" id="1333996"/>
    <lineage>
        <taxon>Bacteria</taxon>
        <taxon>Pseudomonadati</taxon>
        <taxon>Pseudomonadota</taxon>
        <taxon>Alphaproteobacteria</taxon>
        <taxon>Hyphomicrobiales</taxon>
        <taxon>Nitrobacteraceae</taxon>
        <taxon>Variibacter</taxon>
    </lineage>
</organism>
<evidence type="ECO:0008006" key="5">
    <source>
        <dbReference type="Google" id="ProtNLM"/>
    </source>
</evidence>
<keyword evidence="2" id="KW-0812">Transmembrane</keyword>
<feature type="transmembrane region" description="Helical" evidence="2">
    <location>
        <begin position="22"/>
        <end position="51"/>
    </location>
</feature>
<keyword evidence="1" id="KW-0175">Coiled coil</keyword>
<proteinExistence type="predicted"/>
<evidence type="ECO:0000256" key="1">
    <source>
        <dbReference type="SAM" id="Coils"/>
    </source>
</evidence>
<dbReference type="EMBL" id="AP014946">
    <property type="protein sequence ID" value="BAT58776.1"/>
    <property type="molecule type" value="Genomic_DNA"/>
</dbReference>
<dbReference type="KEGG" id="vgo:GJW-30_1_01303"/>
<accession>A0A0S3PS43</accession>
<name>A0A0S3PS43_9BRAD</name>
<sequence>MTDTTIVAVPPAAPSTASVMDWAAILSGAVVAAALSFVLFTFGAAIGLASVSPFSSNNPSATTISAAGAFWVLVVMIGSFTLGGYFAGRFRRVTHTALTLDERTARDGAHGLAMWAVGILVGAFIAASIASGAGRTAAAVTGHAAAMAAPAAGAGMRSAASQVSSDQLSAITDGLMRADPRAANNAGTGEDARASVARIFAASAMRGSVSEDDKTYLVRVVAARSGVSEDEARKRVDAAIAEAKSAAESAKQAADKARKAAIILAFLIAAGSIIAAGAAYWAATAGGEHRDGVA</sequence>
<reference evidence="3 4" key="1">
    <citation type="submission" date="2015-08" db="EMBL/GenBank/DDBJ databases">
        <title>Investigation of the bacterial diversity of lava forest soil.</title>
        <authorList>
            <person name="Lee J.S."/>
        </authorList>
    </citation>
    <scope>NUCLEOTIDE SEQUENCE [LARGE SCALE GENOMIC DNA]</scope>
    <source>
        <strain evidence="3 4">GJW-30</strain>
    </source>
</reference>